<reference evidence="2 3" key="1">
    <citation type="submission" date="2020-04" db="EMBL/GenBank/DDBJ databases">
        <title>Chromosome-level genome assembly of a cyprinid fish Onychostoma macrolepis by integration of Nanopore Sequencing, Bionano and Hi-C technology.</title>
        <authorList>
            <person name="Wang D."/>
        </authorList>
    </citation>
    <scope>NUCLEOTIDE SEQUENCE [LARGE SCALE GENOMIC DNA]</scope>
    <source>
        <strain evidence="2">SWU-2019</strain>
        <tissue evidence="2">Muscle</tissue>
    </source>
</reference>
<dbReference type="Proteomes" id="UP000579812">
    <property type="component" value="Unassembled WGS sequence"/>
</dbReference>
<keyword evidence="3" id="KW-1185">Reference proteome</keyword>
<dbReference type="EMBL" id="JAAMOB010000039">
    <property type="protein sequence ID" value="KAF4094628.1"/>
    <property type="molecule type" value="Genomic_DNA"/>
</dbReference>
<gene>
    <name evidence="2" type="ORF">G5714_024594</name>
</gene>
<feature type="region of interest" description="Disordered" evidence="1">
    <location>
        <begin position="1"/>
        <end position="113"/>
    </location>
</feature>
<dbReference type="AlphaFoldDB" id="A0A7J6BHQ3"/>
<sequence>MLREPSQFRVLSSPYPPRGLTASRAADSVNYPTAGNSGPPGQGLNHAAPPSAGRAHLSQCDEHTIELRFEPSPTGHPKPRSSHQWPVGPTHACQTAPSEHVGSPRPVIQATPR</sequence>
<accession>A0A7J6BHQ3</accession>
<comment type="caution">
    <text evidence="2">The sequence shown here is derived from an EMBL/GenBank/DDBJ whole genome shotgun (WGS) entry which is preliminary data.</text>
</comment>
<proteinExistence type="predicted"/>
<evidence type="ECO:0000313" key="3">
    <source>
        <dbReference type="Proteomes" id="UP000579812"/>
    </source>
</evidence>
<organism evidence="2 3">
    <name type="scientific">Onychostoma macrolepis</name>
    <dbReference type="NCBI Taxonomy" id="369639"/>
    <lineage>
        <taxon>Eukaryota</taxon>
        <taxon>Metazoa</taxon>
        <taxon>Chordata</taxon>
        <taxon>Craniata</taxon>
        <taxon>Vertebrata</taxon>
        <taxon>Euteleostomi</taxon>
        <taxon>Actinopterygii</taxon>
        <taxon>Neopterygii</taxon>
        <taxon>Teleostei</taxon>
        <taxon>Ostariophysi</taxon>
        <taxon>Cypriniformes</taxon>
        <taxon>Cyprinidae</taxon>
        <taxon>Acrossocheilinae</taxon>
        <taxon>Onychostoma</taxon>
    </lineage>
</organism>
<evidence type="ECO:0000256" key="1">
    <source>
        <dbReference type="SAM" id="MobiDB-lite"/>
    </source>
</evidence>
<evidence type="ECO:0000313" key="2">
    <source>
        <dbReference type="EMBL" id="KAF4094628.1"/>
    </source>
</evidence>
<feature type="compositionally biased region" description="Basic and acidic residues" evidence="1">
    <location>
        <begin position="59"/>
        <end position="69"/>
    </location>
</feature>
<protein>
    <submittedName>
        <fullName evidence="2">Uncharacterized protein</fullName>
    </submittedName>
</protein>
<name>A0A7J6BHQ3_9TELE</name>